<proteinExistence type="predicted"/>
<protein>
    <submittedName>
        <fullName evidence="1">Secreted protein</fullName>
    </submittedName>
</protein>
<evidence type="ECO:0000313" key="1">
    <source>
        <dbReference type="WBParaSite" id="MCU_011739-RA"/>
    </source>
</evidence>
<dbReference type="WBParaSite" id="MCU_011739-RA">
    <property type="protein sequence ID" value="MCU_011739-RA"/>
    <property type="gene ID" value="MCU_011739"/>
</dbReference>
<dbReference type="AlphaFoldDB" id="A0A5K3FY85"/>
<sequence length="99" mass="11004">MHHVLPVCRTIGIYEHFSRATEELTVVELPDVGSCAAIGVLVGEHSTLPSIGRGGVNTKFLRFIFLTMATTLRRELELFREIRVLRLVRPTGAKSSPQC</sequence>
<organism evidence="1">
    <name type="scientific">Mesocestoides corti</name>
    <name type="common">Flatworm</name>
    <dbReference type="NCBI Taxonomy" id="53468"/>
    <lineage>
        <taxon>Eukaryota</taxon>
        <taxon>Metazoa</taxon>
        <taxon>Spiralia</taxon>
        <taxon>Lophotrochozoa</taxon>
        <taxon>Platyhelminthes</taxon>
        <taxon>Cestoda</taxon>
        <taxon>Eucestoda</taxon>
        <taxon>Cyclophyllidea</taxon>
        <taxon>Mesocestoididae</taxon>
        <taxon>Mesocestoides</taxon>
    </lineage>
</organism>
<name>A0A5K3FY85_MESCO</name>
<reference evidence="1" key="1">
    <citation type="submission" date="2019-11" db="UniProtKB">
        <authorList>
            <consortium name="WormBaseParasite"/>
        </authorList>
    </citation>
    <scope>IDENTIFICATION</scope>
</reference>
<accession>A0A5K3FY85</accession>